<keyword evidence="9" id="KW-0805">Transcription regulation</keyword>
<dbReference type="SUPFAM" id="SSF46689">
    <property type="entry name" value="Homeodomain-like"/>
    <property type="match status" value="1"/>
</dbReference>
<dbReference type="InterPro" id="IPR005467">
    <property type="entry name" value="His_kinase_dom"/>
</dbReference>
<dbReference type="SMART" id="SM00387">
    <property type="entry name" value="HATPase_c"/>
    <property type="match status" value="1"/>
</dbReference>
<dbReference type="InterPro" id="IPR015943">
    <property type="entry name" value="WD40/YVTN_repeat-like_dom_sf"/>
</dbReference>
<feature type="signal peptide" evidence="14">
    <location>
        <begin position="1"/>
        <end position="19"/>
    </location>
</feature>
<dbReference type="InterPro" id="IPR004358">
    <property type="entry name" value="Sig_transdc_His_kin-like_C"/>
</dbReference>
<gene>
    <name evidence="18" type="ORF">SAMN04487850_1009</name>
</gene>
<evidence type="ECO:0000256" key="3">
    <source>
        <dbReference type="ARBA" id="ARBA00022553"/>
    </source>
</evidence>
<dbReference type="Pfam" id="PF00512">
    <property type="entry name" value="HisKA"/>
    <property type="match status" value="1"/>
</dbReference>
<evidence type="ECO:0000256" key="2">
    <source>
        <dbReference type="ARBA" id="ARBA00012438"/>
    </source>
</evidence>
<dbReference type="InterPro" id="IPR011123">
    <property type="entry name" value="Y_Y_Y"/>
</dbReference>
<dbReference type="PANTHER" id="PTHR43547:SF2">
    <property type="entry name" value="HYBRID SIGNAL TRANSDUCTION HISTIDINE KINASE C"/>
    <property type="match status" value="1"/>
</dbReference>
<evidence type="ECO:0000313" key="19">
    <source>
        <dbReference type="Proteomes" id="UP000199373"/>
    </source>
</evidence>
<keyword evidence="19" id="KW-1185">Reference proteome</keyword>
<dbReference type="Gene3D" id="3.40.50.2300">
    <property type="match status" value="1"/>
</dbReference>
<dbReference type="SUPFAM" id="SSF52172">
    <property type="entry name" value="CheY-like"/>
    <property type="match status" value="1"/>
</dbReference>
<keyword evidence="13" id="KW-0812">Transmembrane</keyword>
<dbReference type="InterPro" id="IPR036890">
    <property type="entry name" value="HATPase_C_sf"/>
</dbReference>
<evidence type="ECO:0000259" key="16">
    <source>
        <dbReference type="PROSITE" id="PS50109"/>
    </source>
</evidence>
<feature type="domain" description="Response regulatory" evidence="17">
    <location>
        <begin position="1080"/>
        <end position="1195"/>
    </location>
</feature>
<dbReference type="InterPro" id="IPR003661">
    <property type="entry name" value="HisK_dim/P_dom"/>
</dbReference>
<dbReference type="SMART" id="SM00448">
    <property type="entry name" value="REC"/>
    <property type="match status" value="1"/>
</dbReference>
<evidence type="ECO:0000313" key="18">
    <source>
        <dbReference type="EMBL" id="SEV96774.1"/>
    </source>
</evidence>
<dbReference type="CDD" id="cd00075">
    <property type="entry name" value="HATPase"/>
    <property type="match status" value="1"/>
</dbReference>
<dbReference type="GO" id="GO:0005524">
    <property type="term" value="F:ATP binding"/>
    <property type="evidence" value="ECO:0007669"/>
    <property type="project" value="UniProtKB-KW"/>
</dbReference>
<evidence type="ECO:0000256" key="8">
    <source>
        <dbReference type="ARBA" id="ARBA00023012"/>
    </source>
</evidence>
<proteinExistence type="predicted"/>
<dbReference type="InterPro" id="IPR011006">
    <property type="entry name" value="CheY-like_superfamily"/>
</dbReference>
<dbReference type="Pfam" id="PF07494">
    <property type="entry name" value="Reg_prop"/>
    <property type="match status" value="3"/>
</dbReference>
<keyword evidence="11" id="KW-0804">Transcription</keyword>
<dbReference type="PROSITE" id="PS00041">
    <property type="entry name" value="HTH_ARAC_FAMILY_1"/>
    <property type="match status" value="1"/>
</dbReference>
<keyword evidence="3 12" id="KW-0597">Phosphoprotein</keyword>
<dbReference type="PROSITE" id="PS50110">
    <property type="entry name" value="RESPONSE_REGULATORY"/>
    <property type="match status" value="1"/>
</dbReference>
<dbReference type="Pfam" id="PF00072">
    <property type="entry name" value="Response_reg"/>
    <property type="match status" value="1"/>
</dbReference>
<keyword evidence="7" id="KW-0067">ATP-binding</keyword>
<dbReference type="InterPro" id="IPR001789">
    <property type="entry name" value="Sig_transdc_resp-reg_receiver"/>
</dbReference>
<keyword evidence="10" id="KW-0238">DNA-binding</keyword>
<dbReference type="GO" id="GO:0043565">
    <property type="term" value="F:sequence-specific DNA binding"/>
    <property type="evidence" value="ECO:0007669"/>
    <property type="project" value="InterPro"/>
</dbReference>
<dbReference type="SMART" id="SM00342">
    <property type="entry name" value="HTH_ARAC"/>
    <property type="match status" value="1"/>
</dbReference>
<dbReference type="CDD" id="cd00082">
    <property type="entry name" value="HisKA"/>
    <property type="match status" value="1"/>
</dbReference>
<dbReference type="Gene3D" id="2.60.40.10">
    <property type="entry name" value="Immunoglobulins"/>
    <property type="match status" value="1"/>
</dbReference>
<dbReference type="InterPro" id="IPR009057">
    <property type="entry name" value="Homeodomain-like_sf"/>
</dbReference>
<comment type="catalytic activity">
    <reaction evidence="1">
        <text>ATP + protein L-histidine = ADP + protein N-phospho-L-histidine.</text>
        <dbReference type="EC" id="2.7.13.3"/>
    </reaction>
</comment>
<dbReference type="Gene3D" id="1.10.287.130">
    <property type="match status" value="1"/>
</dbReference>
<evidence type="ECO:0000259" key="17">
    <source>
        <dbReference type="PROSITE" id="PS50110"/>
    </source>
</evidence>
<dbReference type="RefSeq" id="WP_091915116.1">
    <property type="nucleotide sequence ID" value="NZ_FOIQ01000002.1"/>
</dbReference>
<evidence type="ECO:0000256" key="10">
    <source>
        <dbReference type="ARBA" id="ARBA00023125"/>
    </source>
</evidence>
<dbReference type="SUPFAM" id="SSF55874">
    <property type="entry name" value="ATPase domain of HSP90 chaperone/DNA topoisomerase II/histidine kinase"/>
    <property type="match status" value="1"/>
</dbReference>
<dbReference type="EMBL" id="FOIQ01000002">
    <property type="protein sequence ID" value="SEV96774.1"/>
    <property type="molecule type" value="Genomic_DNA"/>
</dbReference>
<dbReference type="PANTHER" id="PTHR43547">
    <property type="entry name" value="TWO-COMPONENT HISTIDINE KINASE"/>
    <property type="match status" value="1"/>
</dbReference>
<dbReference type="PROSITE" id="PS50109">
    <property type="entry name" value="HIS_KIN"/>
    <property type="match status" value="1"/>
</dbReference>
<evidence type="ECO:0000256" key="1">
    <source>
        <dbReference type="ARBA" id="ARBA00000085"/>
    </source>
</evidence>
<dbReference type="InterPro" id="IPR011110">
    <property type="entry name" value="Reg_prop"/>
</dbReference>
<accession>A0A1I0N769</accession>
<dbReference type="InterPro" id="IPR018062">
    <property type="entry name" value="HTH_AraC-typ_CS"/>
</dbReference>
<keyword evidence="5" id="KW-0547">Nucleotide-binding</keyword>
<dbReference type="PRINTS" id="PR00344">
    <property type="entry name" value="BCTRLSENSOR"/>
</dbReference>
<keyword evidence="14" id="KW-0732">Signal</keyword>
<dbReference type="InterPro" id="IPR013783">
    <property type="entry name" value="Ig-like_fold"/>
</dbReference>
<keyword evidence="6" id="KW-0418">Kinase</keyword>
<evidence type="ECO:0000256" key="14">
    <source>
        <dbReference type="SAM" id="SignalP"/>
    </source>
</evidence>
<feature type="transmembrane region" description="Helical" evidence="13">
    <location>
        <begin position="783"/>
        <end position="804"/>
    </location>
</feature>
<dbReference type="Gene3D" id="2.130.10.10">
    <property type="entry name" value="YVTN repeat-like/Quinoprotein amine dehydrogenase"/>
    <property type="match status" value="3"/>
</dbReference>
<dbReference type="SUPFAM" id="SSF63829">
    <property type="entry name" value="Calcium-dependent phosphotriesterase"/>
    <property type="match status" value="3"/>
</dbReference>
<dbReference type="SMART" id="SM00388">
    <property type="entry name" value="HisKA"/>
    <property type="match status" value="1"/>
</dbReference>
<dbReference type="Gene3D" id="3.30.565.10">
    <property type="entry name" value="Histidine kinase-like ATPase, C-terminal domain"/>
    <property type="match status" value="1"/>
</dbReference>
<evidence type="ECO:0000256" key="9">
    <source>
        <dbReference type="ARBA" id="ARBA00023015"/>
    </source>
</evidence>
<name>A0A1I0N769_9BACT</name>
<feature type="modified residue" description="4-aspartylphosphate" evidence="12">
    <location>
        <position position="1128"/>
    </location>
</feature>
<dbReference type="EC" id="2.7.13.3" evidence="2"/>
<dbReference type="Pfam" id="PF12833">
    <property type="entry name" value="HTH_18"/>
    <property type="match status" value="1"/>
</dbReference>
<evidence type="ECO:0000256" key="6">
    <source>
        <dbReference type="ARBA" id="ARBA00022777"/>
    </source>
</evidence>
<dbReference type="GO" id="GO:0003700">
    <property type="term" value="F:DNA-binding transcription factor activity"/>
    <property type="evidence" value="ECO:0007669"/>
    <property type="project" value="InterPro"/>
</dbReference>
<keyword evidence="13" id="KW-1133">Transmembrane helix</keyword>
<dbReference type="InterPro" id="IPR003594">
    <property type="entry name" value="HATPase_dom"/>
</dbReference>
<dbReference type="SUPFAM" id="SSF47384">
    <property type="entry name" value="Homodimeric domain of signal transducing histidine kinase"/>
    <property type="match status" value="1"/>
</dbReference>
<dbReference type="InterPro" id="IPR036097">
    <property type="entry name" value="HisK_dim/P_sf"/>
</dbReference>
<dbReference type="FunFam" id="3.30.565.10:FF:000037">
    <property type="entry name" value="Hybrid sensor histidine kinase/response regulator"/>
    <property type="match status" value="1"/>
</dbReference>
<feature type="domain" description="Histidine kinase" evidence="16">
    <location>
        <begin position="822"/>
        <end position="1035"/>
    </location>
</feature>
<dbReference type="GO" id="GO:0000155">
    <property type="term" value="F:phosphorelay sensor kinase activity"/>
    <property type="evidence" value="ECO:0007669"/>
    <property type="project" value="InterPro"/>
</dbReference>
<dbReference type="Proteomes" id="UP000199373">
    <property type="component" value="Unassembled WGS sequence"/>
</dbReference>
<dbReference type="CDD" id="cd17574">
    <property type="entry name" value="REC_OmpR"/>
    <property type="match status" value="1"/>
</dbReference>
<reference evidence="18 19" key="1">
    <citation type="submission" date="2016-10" db="EMBL/GenBank/DDBJ databases">
        <authorList>
            <person name="de Groot N.N."/>
        </authorList>
    </citation>
    <scope>NUCLEOTIDE SEQUENCE [LARGE SCALE GENOMIC DNA]</scope>
    <source>
        <strain evidence="18 19">TC2-24</strain>
    </source>
</reference>
<evidence type="ECO:0000259" key="15">
    <source>
        <dbReference type="PROSITE" id="PS01124"/>
    </source>
</evidence>
<feature type="chain" id="PRO_5011560243" description="histidine kinase" evidence="14">
    <location>
        <begin position="20"/>
        <end position="1329"/>
    </location>
</feature>
<evidence type="ECO:0000256" key="13">
    <source>
        <dbReference type="SAM" id="Phobius"/>
    </source>
</evidence>
<evidence type="ECO:0000256" key="7">
    <source>
        <dbReference type="ARBA" id="ARBA00022840"/>
    </source>
</evidence>
<protein>
    <recommendedName>
        <fullName evidence="2">histidine kinase</fullName>
        <ecNumber evidence="2">2.7.13.3</ecNumber>
    </recommendedName>
</protein>
<feature type="domain" description="HTH araC/xylS-type" evidence="15">
    <location>
        <begin position="1227"/>
        <end position="1327"/>
    </location>
</feature>
<evidence type="ECO:0000256" key="4">
    <source>
        <dbReference type="ARBA" id="ARBA00022679"/>
    </source>
</evidence>
<keyword evidence="13" id="KW-0472">Membrane</keyword>
<evidence type="ECO:0000256" key="11">
    <source>
        <dbReference type="ARBA" id="ARBA00023163"/>
    </source>
</evidence>
<dbReference type="Gene3D" id="1.10.10.60">
    <property type="entry name" value="Homeodomain-like"/>
    <property type="match status" value="1"/>
</dbReference>
<evidence type="ECO:0000256" key="5">
    <source>
        <dbReference type="ARBA" id="ARBA00022741"/>
    </source>
</evidence>
<dbReference type="InterPro" id="IPR018060">
    <property type="entry name" value="HTH_AraC"/>
</dbReference>
<evidence type="ECO:0000256" key="12">
    <source>
        <dbReference type="PROSITE-ProRule" id="PRU00169"/>
    </source>
</evidence>
<dbReference type="PROSITE" id="PS01124">
    <property type="entry name" value="HTH_ARAC_FAMILY_2"/>
    <property type="match status" value="1"/>
</dbReference>
<keyword evidence="8" id="KW-0902">Two-component regulatory system</keyword>
<organism evidence="18 19">
    <name type="scientific">Prevotella aff. ruminicola Tc2-24</name>
    <dbReference type="NCBI Taxonomy" id="81582"/>
    <lineage>
        <taxon>Bacteria</taxon>
        <taxon>Pseudomonadati</taxon>
        <taxon>Bacteroidota</taxon>
        <taxon>Bacteroidia</taxon>
        <taxon>Bacteroidales</taxon>
        <taxon>Prevotellaceae</taxon>
        <taxon>Prevotella</taxon>
    </lineage>
</organism>
<sequence length="1329" mass="151534">MKKPLLLTVVLTITLLTGANSTPVRLMSQTPVAGAEEARCLMFDHYGLMWVGTDQGVRAYDGYRFRTYRSDAYSPGILPNNYVRCLTEDHDDGLWIGTRDGLTRYDRRHGKFKTYRLRRNQSRSVNALFTTANGTVWVGTDAGISRYNQEKDDFIDINLNAGARSFAEDAKGNLYIGTWEGGLRRLDPKNGKIVTYPRMNERNTASSLLIDSRGRLWVGTWEHGIVRLDHPENEKAPGMHKMNEGRQDFRTFHRLIEDSVSHAVWGCCIEGLTQVDMDDETLIENHPDFSFCYDLQTDGQGNLWVLTRNNGIVHLSTKTSPFTFYQLDPTGQVLPVNRVQTVFTNDGRSFWLGLQPYGLARYNRETQQVNYNNRIPGMEQITGQQGIHVQTISSIQECRTGEIWMASTVGIIIWKEGQQAVILPRNNTPFIGHNDVNTFLCQQDGTVWVGTSGGVGLAFSDKPGRMLTMSDNGRDLSNCFVRAFFEDHQHRVWIATENAGIIRVSGDTHKPQSVGCRQYAPVNGSYPIDDATAVYEDNDHRIWAISGSGGLFLYNPDDDRFEAVNLRFHIGISSVYAIKGDENGRLWLLTDKGLVCLKVNTEGEAIPTYYSMEDGINTVRFSPNGMSRYGKELFFGSASGFFSFEPLQMEQWQQTGSAQLVVVDLRIDDRPYQWLDSTMRSRISEEQPFFSKKITIPSNVKKFSVEFSLLTYMNPQQCRYAYWLDGYDHNWHYTDAENRMATFQNLPPGTYQLRLRAIDSYGQAVENTDSIEIVVLPPWYQTWWAYLIYACLLGAIAYGIIRWYKNYLKTKNRLAMAVVFTNITHELLTPLTIISASVDEMRQKAPQFKENYGLMQNNIQRLTRLLRQILEVRKSQAGQLKLLVAQDDLSAFIAQECENIRPMAGAKNGELIVNCPTGPINAWFDKDKVDKILYNLISNAIKYNKEGGRITVMLTTEPGKAVLTVSDEGIGMSKDKLKHLYTRFLDGDYRRMNTLGTGIGLSLTRDLVLLHHGKIDCQSEEGVGTTFTVTLPIDRKHFSEEEIDMTADHRQTDNQQIEHVGNADFIDINDTDGEEKKEYAMLIVEDNSELLELMRKLFSQQYHVYTALNGQQALNVIHRRDLDIVVTDVMMPVMDGIELTRRIKESADFGQLPVIMLTAKTTDEDQNMGYETGADAYITKPFKMTDLQLRIDNIIRNRERIRRKFSSQTDFKVEDQHYSSPDEIFIRKAMDCVKAHLDDGDYDRERFASDMCVSSSTLYNKLRALTGQNVTGFINAIRLKESCHILQQQPGISMTELSMRVGFNTPKYFTKCFKKEFGMLPSEYLETVR</sequence>
<dbReference type="Pfam" id="PF02518">
    <property type="entry name" value="HATPase_c"/>
    <property type="match status" value="1"/>
</dbReference>
<dbReference type="Pfam" id="PF07495">
    <property type="entry name" value="Y_Y_Y"/>
    <property type="match status" value="1"/>
</dbReference>
<keyword evidence="4" id="KW-0808">Transferase</keyword>